<name>A0A6B1D543_9CHLR</name>
<keyword evidence="2" id="KW-0547">Nucleotide-binding</keyword>
<reference evidence="2" key="1">
    <citation type="submission" date="2019-09" db="EMBL/GenBank/DDBJ databases">
        <title>Characterisation of the sponge microbiome using genome-centric metagenomics.</title>
        <authorList>
            <person name="Engelberts J.P."/>
            <person name="Robbins S.J."/>
            <person name="De Goeij J.M."/>
            <person name="Aranda M."/>
            <person name="Bell S.C."/>
            <person name="Webster N.S."/>
        </authorList>
    </citation>
    <scope>NUCLEOTIDE SEQUENCE</scope>
    <source>
        <strain evidence="2">SB0661_bin_32</strain>
    </source>
</reference>
<feature type="compositionally biased region" description="Basic and acidic residues" evidence="1">
    <location>
        <begin position="867"/>
        <end position="885"/>
    </location>
</feature>
<feature type="region of interest" description="Disordered" evidence="1">
    <location>
        <begin position="850"/>
        <end position="891"/>
    </location>
</feature>
<dbReference type="GO" id="GO:0005524">
    <property type="term" value="F:ATP binding"/>
    <property type="evidence" value="ECO:0007669"/>
    <property type="project" value="UniProtKB-KW"/>
</dbReference>
<organism evidence="2">
    <name type="scientific">Caldilineaceae bacterium SB0661_bin_32</name>
    <dbReference type="NCBI Taxonomy" id="2605255"/>
    <lineage>
        <taxon>Bacteria</taxon>
        <taxon>Bacillati</taxon>
        <taxon>Chloroflexota</taxon>
        <taxon>Caldilineae</taxon>
        <taxon>Caldilineales</taxon>
        <taxon>Caldilineaceae</taxon>
    </lineage>
</organism>
<dbReference type="Pfam" id="PF04465">
    <property type="entry name" value="DUF499"/>
    <property type="match status" value="1"/>
</dbReference>
<dbReference type="EMBL" id="VXMH01000028">
    <property type="protein sequence ID" value="MYC94583.1"/>
    <property type="molecule type" value="Genomic_DNA"/>
</dbReference>
<evidence type="ECO:0000313" key="2">
    <source>
        <dbReference type="EMBL" id="MYC94583.1"/>
    </source>
</evidence>
<keyword evidence="2" id="KW-0067">ATP-binding</keyword>
<proteinExistence type="predicted"/>
<accession>A0A6B1D543</accession>
<dbReference type="AlphaFoldDB" id="A0A6B1D543"/>
<evidence type="ECO:0000256" key="1">
    <source>
        <dbReference type="SAM" id="MobiDB-lite"/>
    </source>
</evidence>
<feature type="compositionally biased region" description="Pro residues" evidence="1">
    <location>
        <begin position="854"/>
        <end position="866"/>
    </location>
</feature>
<dbReference type="InterPro" id="IPR007555">
    <property type="entry name" value="DUF499"/>
</dbReference>
<comment type="caution">
    <text evidence="2">The sequence shown here is derived from an EMBL/GenBank/DDBJ whole genome shotgun (WGS) entry which is preliminary data.</text>
</comment>
<gene>
    <name evidence="2" type="ORF">F4X14_06395</name>
</gene>
<sequence>MNNTPQPWLQCVELHSDVLSDDFSEDVFALDLGGLSDYLIGQDLGQPAAELPRVPAVYRDAESFFAASYITSGLKSLLEDVLGRLSGSEGNRVLKLLTPFGGGKSHTLAALLHAARSRAALDALPEAGGLPRPDAVRVAVVDGQFFDATSGKRAPGGDVVARTIWGWIAWALGGREGYELVQAQDEARVAPGGDALVELLKGGPSLILLDEILEYLISAGGISVVQTTLRDETLSFLKRLTVAVGNVDNAVLVYSLQSSNRESLEYTGLLHTLEHLAARKDQRREPVADNEILHVIQRRLLARTPDVSTATAAADVYGQVYTQMRRAYAHGESERQQAAEEGVVLRDRIKASYPFHPALIDLMRERWAAIPEFQRTRGALRFLASCLRAAHSAGNSRLLLGSGDVPIHDAEVRLAFLKEVGQREDFQACLEHDFVGANARSRLIDNRRALEVTTEAGRLPATRLATTILLYSFGGLRRGGSDTSDLLPPGIGEADLLGACIGPDLDSTTIQACLKELNEQCLYLHFDGVRYCFKKDPNVTLLVEQEAEAIAHDESRVQARISQMIEERLAGQRAIVWPTKSGDVPDRETQFLVAYLPLEFAAQPAGEQRRKALQILENCGNQQRVFRNGLGLAVPAADEVEGLRRAVRYLLAVERVQGNWREYNLTGVQKSQLRERGATEKTTIESALLKLYGEVWLLGSGPNGLALDTVSMGGRPLQTTLDEKKRALIHQRLMELLTTVQRRVFGTVAPGKILELFELDESEISQSGIATHTVLTGFYEFLGFPRLLSSDAVRKAIVRGVETGLFGYVIGRPTLGDDGRYQIGRSRVAFERSVADDEIDLDSGFLIVPTALPEEPPTNDDPPSGKPPEDDTHERQDDETADEFKTVSTQPDLADSREIALSFTANEANLYEAWNALANLADVTGEVSINARATCPVDYDKAKLENGVFEPLRELGLIYDDKG</sequence>
<protein>
    <submittedName>
        <fullName evidence="2">ATP-binding protein</fullName>
    </submittedName>
</protein>